<accession>A0ABT4RV25</accession>
<keyword evidence="5" id="KW-1185">Reference proteome</keyword>
<keyword evidence="3" id="KW-0963">Cytoplasm</keyword>
<comment type="subcellular location">
    <subcellularLocation>
        <location evidence="3">Cytoplasm</location>
    </subcellularLocation>
</comment>
<sequence>MIVLGSGSPQRRAILNQVGIPFTVRVSDVEEETHGDPATVAEENARRKALAVAAEVPHGLVLGADTDVGLDGEVLGKPADAAQAREFIARLAGRTHEVVGGIAVVRDGELIHTSVQTTQVHFRSVDASFIDWYVGTGEWQGRAGGYAIQGAGAALIAGIEGDYLNVVGLPLARLLDVLPELLPT</sequence>
<keyword evidence="3" id="KW-0546">Nucleotide metabolism</keyword>
<evidence type="ECO:0000313" key="4">
    <source>
        <dbReference type="EMBL" id="MDA0142381.1"/>
    </source>
</evidence>
<dbReference type="Pfam" id="PF02545">
    <property type="entry name" value="Maf"/>
    <property type="match status" value="1"/>
</dbReference>
<name>A0ABT4RV25_9ACTN</name>
<protein>
    <recommendedName>
        <fullName evidence="3">Nucleoside triphosphate pyrophosphatase</fullName>
        <ecNumber evidence="3">3.6.1.9</ecNumber>
    </recommendedName>
    <alternativeName>
        <fullName evidence="3">Nucleotide pyrophosphatase</fullName>
        <shortName evidence="3">Nucleotide PPase</shortName>
    </alternativeName>
</protein>
<comment type="function">
    <text evidence="3">Nucleoside triphosphate pyrophosphatase. May have a dual role in cell division arrest and in preventing the incorporation of modified nucleotides into cellular nucleic acids.</text>
</comment>
<dbReference type="PANTHER" id="PTHR43213">
    <property type="entry name" value="BIFUNCTIONAL DTTP/UTP PYROPHOSPHATASE/METHYLTRANSFERASE PROTEIN-RELATED"/>
    <property type="match status" value="1"/>
</dbReference>
<comment type="cofactor">
    <cofactor evidence="1 3">
        <name>a divalent metal cation</name>
        <dbReference type="ChEBI" id="CHEBI:60240"/>
    </cofactor>
</comment>
<evidence type="ECO:0000313" key="5">
    <source>
        <dbReference type="Proteomes" id="UP001147700"/>
    </source>
</evidence>
<dbReference type="HAMAP" id="MF_00528">
    <property type="entry name" value="Maf"/>
    <property type="match status" value="1"/>
</dbReference>
<dbReference type="NCBIfam" id="TIGR00172">
    <property type="entry name" value="maf"/>
    <property type="match status" value="1"/>
</dbReference>
<dbReference type="EC" id="3.6.1.9" evidence="3"/>
<dbReference type="PIRSF" id="PIRSF006305">
    <property type="entry name" value="Maf"/>
    <property type="match status" value="1"/>
</dbReference>
<reference evidence="4" key="1">
    <citation type="submission" date="2022-10" db="EMBL/GenBank/DDBJ databases">
        <title>The WGS of Solirubrobacter sp. CPCC 204708.</title>
        <authorList>
            <person name="Jiang Z."/>
        </authorList>
    </citation>
    <scope>NUCLEOTIDE SEQUENCE</scope>
    <source>
        <strain evidence="4">CPCC 204708</strain>
    </source>
</reference>
<dbReference type="Proteomes" id="UP001147700">
    <property type="component" value="Unassembled WGS sequence"/>
</dbReference>
<comment type="caution">
    <text evidence="3">Lacks conserved residue(s) required for the propagation of feature annotation.</text>
</comment>
<dbReference type="EMBL" id="JAPCID010000086">
    <property type="protein sequence ID" value="MDA0142381.1"/>
    <property type="molecule type" value="Genomic_DNA"/>
</dbReference>
<dbReference type="SUPFAM" id="SSF52972">
    <property type="entry name" value="ITPase-like"/>
    <property type="match status" value="1"/>
</dbReference>
<keyword evidence="2 3" id="KW-0378">Hydrolase</keyword>
<dbReference type="InterPro" id="IPR003697">
    <property type="entry name" value="Maf-like"/>
</dbReference>
<dbReference type="PANTHER" id="PTHR43213:SF5">
    <property type="entry name" value="BIFUNCTIONAL DTTP_UTP PYROPHOSPHATASE_METHYLTRANSFERASE PROTEIN-RELATED"/>
    <property type="match status" value="1"/>
</dbReference>
<evidence type="ECO:0000256" key="3">
    <source>
        <dbReference type="HAMAP-Rule" id="MF_00528"/>
    </source>
</evidence>
<feature type="active site" description="Proton acceptor" evidence="3">
    <location>
        <position position="65"/>
    </location>
</feature>
<evidence type="ECO:0000256" key="2">
    <source>
        <dbReference type="ARBA" id="ARBA00022801"/>
    </source>
</evidence>
<dbReference type="InterPro" id="IPR029001">
    <property type="entry name" value="ITPase-like_fam"/>
</dbReference>
<organism evidence="4 5">
    <name type="scientific">Solirubrobacter deserti</name>
    <dbReference type="NCBI Taxonomy" id="2282478"/>
    <lineage>
        <taxon>Bacteria</taxon>
        <taxon>Bacillati</taxon>
        <taxon>Actinomycetota</taxon>
        <taxon>Thermoleophilia</taxon>
        <taxon>Solirubrobacterales</taxon>
        <taxon>Solirubrobacteraceae</taxon>
        <taxon>Solirubrobacter</taxon>
    </lineage>
</organism>
<comment type="similarity">
    <text evidence="3">Belongs to the Maf family.</text>
</comment>
<proteinExistence type="inferred from homology"/>
<comment type="catalytic activity">
    <reaction evidence="3">
        <text>a ribonucleoside 5'-triphosphate + H2O = a ribonucleoside 5'-phosphate + diphosphate + H(+)</text>
        <dbReference type="Rhea" id="RHEA:23996"/>
        <dbReference type="ChEBI" id="CHEBI:15377"/>
        <dbReference type="ChEBI" id="CHEBI:15378"/>
        <dbReference type="ChEBI" id="CHEBI:33019"/>
        <dbReference type="ChEBI" id="CHEBI:58043"/>
        <dbReference type="ChEBI" id="CHEBI:61557"/>
        <dbReference type="EC" id="3.6.1.9"/>
    </reaction>
</comment>
<evidence type="ECO:0000256" key="1">
    <source>
        <dbReference type="ARBA" id="ARBA00001968"/>
    </source>
</evidence>
<dbReference type="Gene3D" id="3.90.950.10">
    <property type="match status" value="1"/>
</dbReference>
<dbReference type="RefSeq" id="WP_202953847.1">
    <property type="nucleotide sequence ID" value="NZ_JAPCID010000086.1"/>
</dbReference>
<comment type="catalytic activity">
    <reaction evidence="3">
        <text>a 2'-deoxyribonucleoside 5'-triphosphate + H2O = a 2'-deoxyribonucleoside 5'-phosphate + diphosphate + H(+)</text>
        <dbReference type="Rhea" id="RHEA:44644"/>
        <dbReference type="ChEBI" id="CHEBI:15377"/>
        <dbReference type="ChEBI" id="CHEBI:15378"/>
        <dbReference type="ChEBI" id="CHEBI:33019"/>
        <dbReference type="ChEBI" id="CHEBI:61560"/>
        <dbReference type="ChEBI" id="CHEBI:65317"/>
        <dbReference type="EC" id="3.6.1.9"/>
    </reaction>
</comment>
<dbReference type="CDD" id="cd00555">
    <property type="entry name" value="Maf"/>
    <property type="match status" value="1"/>
</dbReference>
<comment type="caution">
    <text evidence="4">The sequence shown here is derived from an EMBL/GenBank/DDBJ whole genome shotgun (WGS) entry which is preliminary data.</text>
</comment>
<gene>
    <name evidence="4" type="ORF">OJ962_33160</name>
</gene>